<dbReference type="SUPFAM" id="SSF54695">
    <property type="entry name" value="POZ domain"/>
    <property type="match status" value="1"/>
</dbReference>
<name>A0ABR0KCP3_9EURO</name>
<accession>A0ABR0KCP3</accession>
<dbReference type="InterPro" id="IPR000210">
    <property type="entry name" value="BTB/POZ_dom"/>
</dbReference>
<reference evidence="3 4" key="1">
    <citation type="submission" date="2023-08" db="EMBL/GenBank/DDBJ databases">
        <title>Black Yeasts Isolated from many extreme environments.</title>
        <authorList>
            <person name="Coleine C."/>
            <person name="Stajich J.E."/>
            <person name="Selbmann L."/>
        </authorList>
    </citation>
    <scope>NUCLEOTIDE SEQUENCE [LARGE SCALE GENOMIC DNA]</scope>
    <source>
        <strain evidence="3 4">CCFEE 5885</strain>
    </source>
</reference>
<evidence type="ECO:0000256" key="1">
    <source>
        <dbReference type="SAM" id="MobiDB-lite"/>
    </source>
</evidence>
<organism evidence="3 4">
    <name type="scientific">Lithohypha guttulata</name>
    <dbReference type="NCBI Taxonomy" id="1690604"/>
    <lineage>
        <taxon>Eukaryota</taxon>
        <taxon>Fungi</taxon>
        <taxon>Dikarya</taxon>
        <taxon>Ascomycota</taxon>
        <taxon>Pezizomycotina</taxon>
        <taxon>Eurotiomycetes</taxon>
        <taxon>Chaetothyriomycetidae</taxon>
        <taxon>Chaetothyriales</taxon>
        <taxon>Trichomeriaceae</taxon>
        <taxon>Lithohypha</taxon>
    </lineage>
</organism>
<dbReference type="Proteomes" id="UP001345013">
    <property type="component" value="Unassembled WGS sequence"/>
</dbReference>
<dbReference type="Pfam" id="PF00651">
    <property type="entry name" value="BTB"/>
    <property type="match status" value="1"/>
</dbReference>
<dbReference type="Gene3D" id="3.30.710.10">
    <property type="entry name" value="Potassium Channel Kv1.1, Chain A"/>
    <property type="match status" value="1"/>
</dbReference>
<comment type="caution">
    <text evidence="3">The sequence shown here is derived from an EMBL/GenBank/DDBJ whole genome shotgun (WGS) entry which is preliminary data.</text>
</comment>
<dbReference type="EMBL" id="JAVRRG010000052">
    <property type="protein sequence ID" value="KAK5092845.1"/>
    <property type="molecule type" value="Genomic_DNA"/>
</dbReference>
<protein>
    <recommendedName>
        <fullName evidence="2">BTB domain-containing protein</fullName>
    </recommendedName>
</protein>
<feature type="domain" description="BTB" evidence="2">
    <location>
        <begin position="17"/>
        <end position="85"/>
    </location>
</feature>
<feature type="region of interest" description="Disordered" evidence="1">
    <location>
        <begin position="119"/>
        <end position="141"/>
    </location>
</feature>
<sequence>MPEIAFHSYITSKPWKISAPSGTLFYAHSELLAQCSDVLQKNVALKMKDRETESITVEDVEGDINDSTVMHFLEFAYTGDYTAPLPLQLSTEDGMIAEVFGRTSVTAACEESEPLVASGQYDTRSFGETSSEKERRKSNRRYGTTVEECHFTANFAGSVPASPVKSSSFEIDSAQTPSRRALWEAFCSQADTTERQSWQPPRNNVPREDYAEVIMCHARLYVFSDRYQCCDLMTLSLQKLRLTLSRYKFHQERAVAVVALLRYTYKHTMDYKEGKDKLRGLVLEYVACYTKQLTREQTFLDLLEEGGKLAGDIAKKMAELID</sequence>
<keyword evidence="4" id="KW-1185">Reference proteome</keyword>
<dbReference type="PROSITE" id="PS50097">
    <property type="entry name" value="BTB"/>
    <property type="match status" value="1"/>
</dbReference>
<dbReference type="CDD" id="cd18186">
    <property type="entry name" value="BTB_POZ_ZBTB_KLHL-like"/>
    <property type="match status" value="1"/>
</dbReference>
<evidence type="ECO:0000313" key="3">
    <source>
        <dbReference type="EMBL" id="KAK5092845.1"/>
    </source>
</evidence>
<feature type="compositionally biased region" description="Polar residues" evidence="1">
    <location>
        <begin position="120"/>
        <end position="129"/>
    </location>
</feature>
<dbReference type="InterPro" id="IPR011333">
    <property type="entry name" value="SKP1/BTB/POZ_sf"/>
</dbReference>
<dbReference type="PANTHER" id="PTHR47843">
    <property type="entry name" value="BTB DOMAIN-CONTAINING PROTEIN-RELATED"/>
    <property type="match status" value="1"/>
</dbReference>
<evidence type="ECO:0000259" key="2">
    <source>
        <dbReference type="PROSITE" id="PS50097"/>
    </source>
</evidence>
<evidence type="ECO:0000313" key="4">
    <source>
        <dbReference type="Proteomes" id="UP001345013"/>
    </source>
</evidence>
<proteinExistence type="predicted"/>
<gene>
    <name evidence="3" type="ORF">LTR24_004886</name>
</gene>